<gene>
    <name evidence="2" type="ORF">HH213_26500</name>
</gene>
<evidence type="ECO:0000256" key="1">
    <source>
        <dbReference type="SAM" id="MobiDB-lite"/>
    </source>
</evidence>
<dbReference type="PANTHER" id="PTHR12993:SF29">
    <property type="entry name" value="BLR3841 PROTEIN"/>
    <property type="match status" value="1"/>
</dbReference>
<dbReference type="Proteomes" id="UP000503117">
    <property type="component" value="Chromosome"/>
</dbReference>
<dbReference type="SUPFAM" id="SSF102588">
    <property type="entry name" value="LmbE-like"/>
    <property type="match status" value="1"/>
</dbReference>
<evidence type="ECO:0000313" key="3">
    <source>
        <dbReference type="Proteomes" id="UP000503117"/>
    </source>
</evidence>
<evidence type="ECO:0000313" key="2">
    <source>
        <dbReference type="EMBL" id="QJD94305.1"/>
    </source>
</evidence>
<dbReference type="Pfam" id="PF02585">
    <property type="entry name" value="PIG-L"/>
    <property type="match status" value="1"/>
</dbReference>
<accession>A0ABX6MJX9</accession>
<keyword evidence="3" id="KW-1185">Reference proteome</keyword>
<feature type="compositionally biased region" description="Basic and acidic residues" evidence="1">
    <location>
        <begin position="15"/>
        <end position="25"/>
    </location>
</feature>
<proteinExistence type="predicted"/>
<feature type="region of interest" description="Disordered" evidence="1">
    <location>
        <begin position="1"/>
        <end position="50"/>
    </location>
</feature>
<name>A0ABX6MJX9_9BURK</name>
<reference evidence="2 3" key="1">
    <citation type="submission" date="2020-04" db="EMBL/GenBank/DDBJ databases">
        <title>Genome sequencing of novel species.</title>
        <authorList>
            <person name="Heo J."/>
            <person name="Kim S.-J."/>
            <person name="Kim J.-S."/>
            <person name="Hong S.-B."/>
            <person name="Kwon S.-W."/>
        </authorList>
    </citation>
    <scope>NUCLEOTIDE SEQUENCE [LARGE SCALE GENOMIC DNA]</scope>
    <source>
        <strain evidence="2 3">AF9R3</strain>
    </source>
</reference>
<dbReference type="InterPro" id="IPR003737">
    <property type="entry name" value="GlcNAc_PI_deacetylase-related"/>
</dbReference>
<organism evidence="2 3">
    <name type="scientific">Duganella dendranthematis</name>
    <dbReference type="NCBI Taxonomy" id="2728021"/>
    <lineage>
        <taxon>Bacteria</taxon>
        <taxon>Pseudomonadati</taxon>
        <taxon>Pseudomonadota</taxon>
        <taxon>Betaproteobacteria</taxon>
        <taxon>Burkholderiales</taxon>
        <taxon>Oxalobacteraceae</taxon>
        <taxon>Telluria group</taxon>
        <taxon>Duganella</taxon>
    </lineage>
</organism>
<dbReference type="EMBL" id="CP051684">
    <property type="protein sequence ID" value="QJD94305.1"/>
    <property type="molecule type" value="Genomic_DNA"/>
</dbReference>
<dbReference type="Gene3D" id="3.40.50.10320">
    <property type="entry name" value="LmbE-like"/>
    <property type="match status" value="1"/>
</dbReference>
<sequence>MTAPYAPQSPQTPRAPHEFEREHRPQALQTPRAPQPRQTTERHIAGRGTPDADWQAWRGLAELPPITAAELAPTQGRAIIIAPHPDDEVLACGGLLQLLHAQGTRTVLLAVTDGTASHPGSGLLSPTDLARLRPQETAAALQTMGLDNANAPQLLRARLPDGQVRAHLEELHTLLRQLLRPDDTVFVTWRQDGHPDHEACGLAASLAARACRATLVEMPVWSWHWATPGDPRLPWHRARRLQLSDDVLRRKQQAVQCFQTQLHDDPSSGQQAILPPHVLARLLHPYEIYFT</sequence>
<dbReference type="PANTHER" id="PTHR12993">
    <property type="entry name" value="N-ACETYLGLUCOSAMINYL-PHOSPHATIDYLINOSITOL DE-N-ACETYLASE-RELATED"/>
    <property type="match status" value="1"/>
</dbReference>
<dbReference type="InterPro" id="IPR024078">
    <property type="entry name" value="LmbE-like_dom_sf"/>
</dbReference>
<protein>
    <submittedName>
        <fullName evidence="2">PIG-L family deacetylase</fullName>
    </submittedName>
</protein>